<sequence length="71" mass="7343">MLASVPRRSSTAASNNQGTLGSSLTAAFDVEVKDMGGVLAGANSNVAEKNNTTPSRSTRIITLKLEATYSL</sequence>
<proteinExistence type="predicted"/>
<evidence type="ECO:0000256" key="1">
    <source>
        <dbReference type="SAM" id="MobiDB-lite"/>
    </source>
</evidence>
<name>A0A5B7G557_PORTR</name>
<organism evidence="2 3">
    <name type="scientific">Portunus trituberculatus</name>
    <name type="common">Swimming crab</name>
    <name type="synonym">Neptunus trituberculatus</name>
    <dbReference type="NCBI Taxonomy" id="210409"/>
    <lineage>
        <taxon>Eukaryota</taxon>
        <taxon>Metazoa</taxon>
        <taxon>Ecdysozoa</taxon>
        <taxon>Arthropoda</taxon>
        <taxon>Crustacea</taxon>
        <taxon>Multicrustacea</taxon>
        <taxon>Malacostraca</taxon>
        <taxon>Eumalacostraca</taxon>
        <taxon>Eucarida</taxon>
        <taxon>Decapoda</taxon>
        <taxon>Pleocyemata</taxon>
        <taxon>Brachyura</taxon>
        <taxon>Eubrachyura</taxon>
        <taxon>Portunoidea</taxon>
        <taxon>Portunidae</taxon>
        <taxon>Portuninae</taxon>
        <taxon>Portunus</taxon>
    </lineage>
</organism>
<protein>
    <submittedName>
        <fullName evidence="2">Uncharacterized protein</fullName>
    </submittedName>
</protein>
<gene>
    <name evidence="2" type="ORF">E2C01_046426</name>
</gene>
<comment type="caution">
    <text evidence="2">The sequence shown here is derived from an EMBL/GenBank/DDBJ whole genome shotgun (WGS) entry which is preliminary data.</text>
</comment>
<dbReference type="EMBL" id="VSRR010010977">
    <property type="protein sequence ID" value="MPC52555.1"/>
    <property type="molecule type" value="Genomic_DNA"/>
</dbReference>
<keyword evidence="3" id="KW-1185">Reference proteome</keyword>
<evidence type="ECO:0000313" key="3">
    <source>
        <dbReference type="Proteomes" id="UP000324222"/>
    </source>
</evidence>
<evidence type="ECO:0000313" key="2">
    <source>
        <dbReference type="EMBL" id="MPC52555.1"/>
    </source>
</evidence>
<feature type="region of interest" description="Disordered" evidence="1">
    <location>
        <begin position="1"/>
        <end position="20"/>
    </location>
</feature>
<feature type="compositionally biased region" description="Polar residues" evidence="1">
    <location>
        <begin position="7"/>
        <end position="20"/>
    </location>
</feature>
<accession>A0A5B7G557</accession>
<dbReference type="AlphaFoldDB" id="A0A5B7G557"/>
<reference evidence="2 3" key="1">
    <citation type="submission" date="2019-05" db="EMBL/GenBank/DDBJ databases">
        <title>Another draft genome of Portunus trituberculatus and its Hox gene families provides insights of decapod evolution.</title>
        <authorList>
            <person name="Jeong J.-H."/>
            <person name="Song I."/>
            <person name="Kim S."/>
            <person name="Choi T."/>
            <person name="Kim D."/>
            <person name="Ryu S."/>
            <person name="Kim W."/>
        </authorList>
    </citation>
    <scope>NUCLEOTIDE SEQUENCE [LARGE SCALE GENOMIC DNA]</scope>
    <source>
        <tissue evidence="2">Muscle</tissue>
    </source>
</reference>
<dbReference type="Proteomes" id="UP000324222">
    <property type="component" value="Unassembled WGS sequence"/>
</dbReference>